<proteinExistence type="predicted"/>
<name>A0A6A6TKA1_9PLEO</name>
<dbReference type="AlphaFoldDB" id="A0A6A6TKA1"/>
<dbReference type="Proteomes" id="UP000799324">
    <property type="component" value="Unassembled WGS sequence"/>
</dbReference>
<dbReference type="OrthoDB" id="1394818at2759"/>
<gene>
    <name evidence="2" type="ORF">K491DRAFT_711947</name>
</gene>
<dbReference type="EMBL" id="MU004301">
    <property type="protein sequence ID" value="KAF2660172.1"/>
    <property type="molecule type" value="Genomic_DNA"/>
</dbReference>
<accession>A0A6A6TKA1</accession>
<reference evidence="2" key="1">
    <citation type="journal article" date="2020" name="Stud. Mycol.">
        <title>101 Dothideomycetes genomes: a test case for predicting lifestyles and emergence of pathogens.</title>
        <authorList>
            <person name="Haridas S."/>
            <person name="Albert R."/>
            <person name="Binder M."/>
            <person name="Bloem J."/>
            <person name="Labutti K."/>
            <person name="Salamov A."/>
            <person name="Andreopoulos B."/>
            <person name="Baker S."/>
            <person name="Barry K."/>
            <person name="Bills G."/>
            <person name="Bluhm B."/>
            <person name="Cannon C."/>
            <person name="Castanera R."/>
            <person name="Culley D."/>
            <person name="Daum C."/>
            <person name="Ezra D."/>
            <person name="Gonzalez J."/>
            <person name="Henrissat B."/>
            <person name="Kuo A."/>
            <person name="Liang C."/>
            <person name="Lipzen A."/>
            <person name="Lutzoni F."/>
            <person name="Magnuson J."/>
            <person name="Mondo S."/>
            <person name="Nolan M."/>
            <person name="Ohm R."/>
            <person name="Pangilinan J."/>
            <person name="Park H.-J."/>
            <person name="Ramirez L."/>
            <person name="Alfaro M."/>
            <person name="Sun H."/>
            <person name="Tritt A."/>
            <person name="Yoshinaga Y."/>
            <person name="Zwiers L.-H."/>
            <person name="Turgeon B."/>
            <person name="Goodwin S."/>
            <person name="Spatafora J."/>
            <person name="Crous P."/>
            <person name="Grigoriev I."/>
        </authorList>
    </citation>
    <scope>NUCLEOTIDE SEQUENCE</scope>
    <source>
        <strain evidence="2">CBS 122681</strain>
    </source>
</reference>
<feature type="domain" description="Azaphilone pigments biosynthesis cluster protein L N-terminal" evidence="1">
    <location>
        <begin position="3"/>
        <end position="151"/>
    </location>
</feature>
<dbReference type="Pfam" id="PF17111">
    <property type="entry name" value="PigL_N"/>
    <property type="match status" value="1"/>
</dbReference>
<evidence type="ECO:0000259" key="1">
    <source>
        <dbReference type="Pfam" id="PF17111"/>
    </source>
</evidence>
<protein>
    <recommendedName>
        <fullName evidence="1">Azaphilone pigments biosynthesis cluster protein L N-terminal domain-containing protein</fullName>
    </recommendedName>
</protein>
<evidence type="ECO:0000313" key="2">
    <source>
        <dbReference type="EMBL" id="KAF2660172.1"/>
    </source>
</evidence>
<keyword evidence="3" id="KW-1185">Reference proteome</keyword>
<sequence length="190" mass="20820">MAEIGLASSIVGIVAAGAKVSLVLLQLASDVGSANNEARMIASEIKAFVVVIKTLVSTLEELQESDSYAHCSSKMKEMTDACLEMFTEMLNTAEEVRKITKPPDRKYDIIWRLQSALCQKPRMADLRRALEAHKSTLALMLGTLNTAQKVARKMSFKSKMRRRLKRRLAKNQSAASAVNVSGLPAHVTAT</sequence>
<organism evidence="2 3">
    <name type="scientific">Lophiostoma macrostomum CBS 122681</name>
    <dbReference type="NCBI Taxonomy" id="1314788"/>
    <lineage>
        <taxon>Eukaryota</taxon>
        <taxon>Fungi</taxon>
        <taxon>Dikarya</taxon>
        <taxon>Ascomycota</taxon>
        <taxon>Pezizomycotina</taxon>
        <taxon>Dothideomycetes</taxon>
        <taxon>Pleosporomycetidae</taxon>
        <taxon>Pleosporales</taxon>
        <taxon>Lophiostomataceae</taxon>
        <taxon>Lophiostoma</taxon>
    </lineage>
</organism>
<dbReference type="InterPro" id="IPR031348">
    <property type="entry name" value="PigL_N"/>
</dbReference>
<evidence type="ECO:0000313" key="3">
    <source>
        <dbReference type="Proteomes" id="UP000799324"/>
    </source>
</evidence>